<name>A0ACC2SM98_9FUNG</name>
<evidence type="ECO:0000313" key="2">
    <source>
        <dbReference type="Proteomes" id="UP001165960"/>
    </source>
</evidence>
<evidence type="ECO:0000313" key="1">
    <source>
        <dbReference type="EMBL" id="KAJ9063473.1"/>
    </source>
</evidence>
<accession>A0ACC2SM98</accession>
<keyword evidence="2" id="KW-1185">Reference proteome</keyword>
<comment type="caution">
    <text evidence="1">The sequence shown here is derived from an EMBL/GenBank/DDBJ whole genome shotgun (WGS) entry which is preliminary data.</text>
</comment>
<sequence length="1021" mass="114639">MPDVINLDSEPECYILSDLDKEDAPKPPRQVAKQLALINSGSRQQQRPPLSSKISGSNLKRYIPSLEQLKLSALLFNTSYLMEEVGIATKDKPLKSHVIYLHNDTTDPIQLSKRLYGPLGGLVTVLSQYDVIHANEYRSWEGLIRTEARLIMSKEAFVSAVYHGLVPVSKIFLLIVENIANFGLVEKAFEEMSTPLESMPLIVGVDLKDSLNRPSPALIYRSTPLRKTAGLPKPFKYTEIYPELKRVEGVYQMLHDSLGDWAATQYLSRALNKLKAEIHKERMLSDEQYLEVGCYLRNMTVALAGRPAIEPQKLGAMLTSTPVHNLWLNLQARLEKGLDICLVVLVADADTAMCLAELLRNLSFCAPQLKVTCACIRPSSERGQNIVVSTFDEFKPFRGLKYAIYAFGCFPSLLSYLRIRTRICPSILKFMILTHADDPLIPHIKAIEEQGLVHRIRLYKKLPPSPDPTRACKVTPAGAVLTFTSAKMFLAEYSNVFSNITKAHPVYYGYHVEQKNGSYTCKFTFSPCFGIASFYGPPQASKLLAKQVAAWKACICLKQAGILDDHLLPLSKGSSALIAINADVDVDSVTEIMLSTKVADFWDLPPTQPNQLYLNLIQVDQIGYRPFAIATHNPLPKHLLSITLTFKHAYVDANFSPNDQTITVSDSQLNLLLSFTLYALSLALERRIDHTMPYFFVPLKGTAVDWESIARIQEQEISLSDNAICHDAKYQFYHFSKPNSLTPLEIPRDYILFESTTPTKPMHVPQREMDHVPIPMALDVLHSVCLFPSILKRLEDNLIALEVKEILEMDKLQDDLLMEALTLESAELAFNLHRLQFLGESFLNLMMGFVSLLNHENIKFCYNRHAPNNCLSDLVYNLDIHRRLIGASLNRPWIPPTFSRFNQENHFQCTAKDVADVLGAILGAALLSGGEAMGIQCLISFGLWPRGVNSWPRILETLKLNLPLSLLKSLNLLMWISSRSSLGSALDTRQMPLECCFIQELSPTTSASLESCCSNTWLLAF</sequence>
<dbReference type="Proteomes" id="UP001165960">
    <property type="component" value="Unassembled WGS sequence"/>
</dbReference>
<proteinExistence type="predicted"/>
<gene>
    <name evidence="1" type="primary">dcl1_1</name>
    <name evidence="1" type="ORF">DSO57_1000060</name>
</gene>
<dbReference type="EMBL" id="QTSX02004971">
    <property type="protein sequence ID" value="KAJ9063473.1"/>
    <property type="molecule type" value="Genomic_DNA"/>
</dbReference>
<protein>
    <submittedName>
        <fullName evidence="1">Dicer-like protein 1</fullName>
    </submittedName>
</protein>
<organism evidence="1 2">
    <name type="scientific">Entomophthora muscae</name>
    <dbReference type="NCBI Taxonomy" id="34485"/>
    <lineage>
        <taxon>Eukaryota</taxon>
        <taxon>Fungi</taxon>
        <taxon>Fungi incertae sedis</taxon>
        <taxon>Zoopagomycota</taxon>
        <taxon>Entomophthoromycotina</taxon>
        <taxon>Entomophthoromycetes</taxon>
        <taxon>Entomophthorales</taxon>
        <taxon>Entomophthoraceae</taxon>
        <taxon>Entomophthora</taxon>
    </lineage>
</organism>
<reference evidence="1" key="1">
    <citation type="submission" date="2022-04" db="EMBL/GenBank/DDBJ databases">
        <title>Genome of the entomopathogenic fungus Entomophthora muscae.</title>
        <authorList>
            <person name="Elya C."/>
            <person name="Lovett B.R."/>
            <person name="Lee E."/>
            <person name="Macias A.M."/>
            <person name="Hajek A.E."/>
            <person name="De Bivort B.L."/>
            <person name="Kasson M.T."/>
            <person name="De Fine Licht H.H."/>
            <person name="Stajich J.E."/>
        </authorList>
    </citation>
    <scope>NUCLEOTIDE SEQUENCE</scope>
    <source>
        <strain evidence="1">Berkeley</strain>
    </source>
</reference>